<dbReference type="PANTHER" id="PTHR10073">
    <property type="entry name" value="DNA MISMATCH REPAIR PROTEIN MLH, PMS, MUTL"/>
    <property type="match status" value="1"/>
</dbReference>
<evidence type="ECO:0000256" key="3">
    <source>
        <dbReference type="ARBA" id="ARBA00022763"/>
    </source>
</evidence>
<keyword evidence="3 5" id="KW-0227">DNA damage</keyword>
<evidence type="ECO:0000256" key="4">
    <source>
        <dbReference type="ARBA" id="ARBA00023204"/>
    </source>
</evidence>
<dbReference type="InterPro" id="IPR014790">
    <property type="entry name" value="MutL_C"/>
</dbReference>
<dbReference type="HAMAP" id="MF_00149">
    <property type="entry name" value="DNA_mis_repair"/>
    <property type="match status" value="1"/>
</dbReference>
<keyword evidence="9" id="KW-1185">Reference proteome</keyword>
<dbReference type="SUPFAM" id="SSF118116">
    <property type="entry name" value="DNA mismatch repair protein MutL"/>
    <property type="match status" value="1"/>
</dbReference>
<dbReference type="Gene3D" id="3.30.230.10">
    <property type="match status" value="1"/>
</dbReference>
<dbReference type="SUPFAM" id="SSF54211">
    <property type="entry name" value="Ribosomal protein S5 domain 2-like"/>
    <property type="match status" value="1"/>
</dbReference>
<dbReference type="Gene3D" id="3.30.1370.100">
    <property type="entry name" value="MutL, C-terminal domain, regulatory subdomain"/>
    <property type="match status" value="1"/>
</dbReference>
<dbReference type="InterPro" id="IPR036890">
    <property type="entry name" value="HATPase_C_sf"/>
</dbReference>
<dbReference type="GO" id="GO:0016887">
    <property type="term" value="F:ATP hydrolysis activity"/>
    <property type="evidence" value="ECO:0007669"/>
    <property type="project" value="InterPro"/>
</dbReference>
<evidence type="ECO:0000256" key="5">
    <source>
        <dbReference type="HAMAP-Rule" id="MF_00149"/>
    </source>
</evidence>
<feature type="domain" description="DNA mismatch repair protein S5" evidence="7">
    <location>
        <begin position="212"/>
        <end position="330"/>
    </location>
</feature>
<dbReference type="InterPro" id="IPR014721">
    <property type="entry name" value="Ribsml_uS5_D2-typ_fold_subgr"/>
</dbReference>
<dbReference type="CDD" id="cd16926">
    <property type="entry name" value="HATPase_MutL-MLH-PMS-like"/>
    <property type="match status" value="1"/>
</dbReference>
<dbReference type="Gene3D" id="3.30.565.10">
    <property type="entry name" value="Histidine kinase-like ATPase, C-terminal domain"/>
    <property type="match status" value="1"/>
</dbReference>
<evidence type="ECO:0000256" key="1">
    <source>
        <dbReference type="ARBA" id="ARBA00006082"/>
    </source>
</evidence>
<gene>
    <name evidence="5" type="primary">mutL</name>
    <name evidence="8" type="ORF">EV690_1652</name>
</gene>
<dbReference type="GO" id="GO:0140664">
    <property type="term" value="F:ATP-dependent DNA damage sensor activity"/>
    <property type="evidence" value="ECO:0007669"/>
    <property type="project" value="InterPro"/>
</dbReference>
<dbReference type="InterPro" id="IPR038973">
    <property type="entry name" value="MutL/Mlh/Pms-like"/>
</dbReference>
<keyword evidence="4 5" id="KW-0234">DNA repair</keyword>
<dbReference type="Proteomes" id="UP000295565">
    <property type="component" value="Unassembled WGS sequence"/>
</dbReference>
<evidence type="ECO:0000313" key="8">
    <source>
        <dbReference type="EMBL" id="TCK57948.1"/>
    </source>
</evidence>
<evidence type="ECO:0000256" key="6">
    <source>
        <dbReference type="SAM" id="MobiDB-lite"/>
    </source>
</evidence>
<dbReference type="GO" id="GO:0030983">
    <property type="term" value="F:mismatched DNA binding"/>
    <property type="evidence" value="ECO:0007669"/>
    <property type="project" value="InterPro"/>
</dbReference>
<dbReference type="CDD" id="cd03482">
    <property type="entry name" value="MutL_Trans_MutL"/>
    <property type="match status" value="1"/>
</dbReference>
<dbReference type="EMBL" id="SMGD01000012">
    <property type="protein sequence ID" value="TCK57948.1"/>
    <property type="molecule type" value="Genomic_DNA"/>
</dbReference>
<dbReference type="InterPro" id="IPR037198">
    <property type="entry name" value="MutL_C_sf"/>
</dbReference>
<evidence type="ECO:0000256" key="2">
    <source>
        <dbReference type="ARBA" id="ARBA00021975"/>
    </source>
</evidence>
<proteinExistence type="inferred from homology"/>
<dbReference type="AlphaFoldDB" id="A0A4R1K1R8"/>
<dbReference type="Pfam" id="PF13589">
    <property type="entry name" value="HATPase_c_3"/>
    <property type="match status" value="1"/>
</dbReference>
<comment type="similarity">
    <text evidence="1 5">Belongs to the DNA mismatch repair MutL/HexB family.</text>
</comment>
<feature type="region of interest" description="Disordered" evidence="6">
    <location>
        <begin position="354"/>
        <end position="397"/>
    </location>
</feature>
<dbReference type="RefSeq" id="WP_165872695.1">
    <property type="nucleotide sequence ID" value="NZ_SMGD01000012.1"/>
</dbReference>
<dbReference type="InterPro" id="IPR014762">
    <property type="entry name" value="DNA_mismatch_repair_CS"/>
</dbReference>
<dbReference type="FunFam" id="3.30.565.10:FF:000003">
    <property type="entry name" value="DNA mismatch repair endonuclease MutL"/>
    <property type="match status" value="1"/>
</dbReference>
<dbReference type="GO" id="GO:0005524">
    <property type="term" value="F:ATP binding"/>
    <property type="evidence" value="ECO:0007669"/>
    <property type="project" value="InterPro"/>
</dbReference>
<dbReference type="InterPro" id="IPR020667">
    <property type="entry name" value="DNA_mismatch_repair_MutL"/>
</dbReference>
<dbReference type="SMART" id="SM01340">
    <property type="entry name" value="DNA_mis_repair"/>
    <property type="match status" value="1"/>
</dbReference>
<dbReference type="InterPro" id="IPR042121">
    <property type="entry name" value="MutL_C_regsub"/>
</dbReference>
<dbReference type="InterPro" id="IPR013507">
    <property type="entry name" value="DNA_mismatch_S5_2-like"/>
</dbReference>
<protein>
    <recommendedName>
        <fullName evidence="2 5">DNA mismatch repair protein MutL</fullName>
    </recommendedName>
</protein>
<dbReference type="InterPro" id="IPR002099">
    <property type="entry name" value="MutL/Mlh/PMS"/>
</dbReference>
<feature type="compositionally biased region" description="Polar residues" evidence="6">
    <location>
        <begin position="358"/>
        <end position="373"/>
    </location>
</feature>
<name>A0A4R1K1R8_9GAMM</name>
<comment type="function">
    <text evidence="5">This protein is involved in the repair of mismatches in DNA. It is required for dam-dependent methyl-directed DNA mismatch repair. May act as a 'molecular matchmaker', a protein that promotes the formation of a stable complex between two or more DNA-binding proteins in an ATP-dependent manner without itself being part of a final effector complex.</text>
</comment>
<dbReference type="NCBIfam" id="TIGR00585">
    <property type="entry name" value="mutl"/>
    <property type="match status" value="1"/>
</dbReference>
<evidence type="ECO:0000313" key="9">
    <source>
        <dbReference type="Proteomes" id="UP000295565"/>
    </source>
</evidence>
<dbReference type="PROSITE" id="PS00058">
    <property type="entry name" value="DNA_MISMATCH_REPAIR_1"/>
    <property type="match status" value="1"/>
</dbReference>
<feature type="compositionally biased region" description="Polar residues" evidence="6">
    <location>
        <begin position="385"/>
        <end position="397"/>
    </location>
</feature>
<dbReference type="InterPro" id="IPR020568">
    <property type="entry name" value="Ribosomal_Su5_D2-typ_SF"/>
</dbReference>
<dbReference type="Pfam" id="PF01119">
    <property type="entry name" value="DNA_mis_repair"/>
    <property type="match status" value="1"/>
</dbReference>
<reference evidence="8 9" key="1">
    <citation type="submission" date="2019-03" db="EMBL/GenBank/DDBJ databases">
        <title>Genomic Encyclopedia of Type Strains, Phase IV (KMG-IV): sequencing the most valuable type-strain genomes for metagenomic binning, comparative biology and taxonomic classification.</title>
        <authorList>
            <person name="Goeker M."/>
        </authorList>
    </citation>
    <scope>NUCLEOTIDE SEQUENCE [LARGE SCALE GENOMIC DNA]</scope>
    <source>
        <strain evidence="8 9">DSM 18577</strain>
    </source>
</reference>
<organism evidence="8 9">
    <name type="scientific">Celerinatantimonas diazotrophica</name>
    <dbReference type="NCBI Taxonomy" id="412034"/>
    <lineage>
        <taxon>Bacteria</taxon>
        <taxon>Pseudomonadati</taxon>
        <taxon>Pseudomonadota</taxon>
        <taxon>Gammaproteobacteria</taxon>
        <taxon>Celerinatantimonadaceae</taxon>
        <taxon>Celerinatantimonas</taxon>
    </lineage>
</organism>
<sequence length="594" mass="66599">MSIHILPAQLANQIAAGEVVERPASVVKELVENSIDAGARSIEVLIDRGGHKRILVRDDGCGVSEQDLTLALSRHATSKLSTQDDLEHIHTLGFRGEALASISSVSRLTLTSRPQDQDKAWQAQASGRDMGVNVTPAAHPVGTSVEVLDLFFNTPARRKFLRSEKTEFTHIDELLKRLALSHYDITIKVTHNGKLLRQYRGAKTPEQYARRVAAVIGKRFIEQSWAIDNQHQNLRLWGWLGTPQAACASTEQQYFYVNGRVIRDKLILHAIRQSFAQFIDDKLYPSFVLYLELPTEQVDVNVHPTKHEVRFHQARLIHDYIQKVLNEVIQPHFEQEYAQEVSPHYHNYAVAEPEPQNVGEQQTRSSQSASYQPTPVRYKHHDAPSKQQLATQSQWLADAQTDSSKATSVSSAQGALRPLQLLGGSHLLVGDQVSQLALLDLAKAWQQVYTKQFIAQWPKVVSAPLLLPQKIVLDSEAIDWSRSHIEFLAQLGIAVRDDKTHLTLLAIPSSLRRAAQQPFIEQLVTILMQHVDALEDASWLCQQLAIAGSSQLQFNWSSALGVYQQSLELNDGVLSEQLLTFLDECVILKGLKDD</sequence>
<dbReference type="PANTHER" id="PTHR10073:SF12">
    <property type="entry name" value="DNA MISMATCH REPAIR PROTEIN MLH1"/>
    <property type="match status" value="1"/>
</dbReference>
<dbReference type="SUPFAM" id="SSF55874">
    <property type="entry name" value="ATPase domain of HSP90 chaperone/DNA topoisomerase II/histidine kinase"/>
    <property type="match status" value="1"/>
</dbReference>
<dbReference type="Pfam" id="PF08676">
    <property type="entry name" value="MutL_C"/>
    <property type="match status" value="1"/>
</dbReference>
<comment type="caution">
    <text evidence="8">The sequence shown here is derived from an EMBL/GenBank/DDBJ whole genome shotgun (WGS) entry which is preliminary data.</text>
</comment>
<evidence type="ECO:0000259" key="7">
    <source>
        <dbReference type="SMART" id="SM01340"/>
    </source>
</evidence>
<dbReference type="GO" id="GO:0032300">
    <property type="term" value="C:mismatch repair complex"/>
    <property type="evidence" value="ECO:0007669"/>
    <property type="project" value="InterPro"/>
</dbReference>
<accession>A0A4R1K1R8</accession>
<dbReference type="GO" id="GO:0006298">
    <property type="term" value="P:mismatch repair"/>
    <property type="evidence" value="ECO:0007669"/>
    <property type="project" value="UniProtKB-UniRule"/>
</dbReference>